<comment type="caution">
    <text evidence="4">The sequence shown here is derived from an EMBL/GenBank/DDBJ whole genome shotgun (WGS) entry which is preliminary data.</text>
</comment>
<keyword evidence="2" id="KW-0472">Membrane</keyword>
<name>A0A4R5AQC6_9ACTN</name>
<dbReference type="RefSeq" id="WP_131900824.1">
    <property type="nucleotide sequence ID" value="NZ_SMKU01000265.1"/>
</dbReference>
<feature type="signal peptide" evidence="3">
    <location>
        <begin position="1"/>
        <end position="26"/>
    </location>
</feature>
<evidence type="ECO:0000256" key="3">
    <source>
        <dbReference type="SAM" id="SignalP"/>
    </source>
</evidence>
<sequence>MRTVKRAAALAALVPCIIAASGPPLGGPAMAARSETAVPPDAATLPDAATPDAATPDAERPPEQGRGRAQVGLALTKVSPKPVRENSRITIAGISQNRSGHQLPGLTIRVRYNAQPVTSRGQLDQFAAGPPSALRGVGPQQPLAQAAAPGAKQSWKFDVAAKALQLQTHGALPGVYPVGVEVLNSAQRVVGGVTTFVTFMPKRASFKPVQVGWVWPLIDRQHRTDDRTFLDDQLAKDMAAGGRLSELVTAANATETPITWAIDPALLDDVQHMDGHDYLLASGKKVKSPAAATWLAALKQASRGDPYFTVPYADPDIVALVRHKMTRYITAAYDPRNTGLVAQALGRPASAHIAWPPGGVAGPGSLDLLAKLDLKSGGSFLMSSKYFQDAAQGGAANATTVVPTSSQGAKKALLYDDKLNEIVSDGTRTPGGALLAEQRFLAETAMIAGEAPNVQRTVVVAPDRNWNPAPAFAKNLLIYTRDAPWMRETPLNKIEASRPQGRVFNGYLDEYGQYELGAPYLNQVWAIGRRARAFASVMVPPIKISYERALLRAQSASWRGKGVRAKSARDALSAGLKAEMGKVYIVTAKSRRSNMAGSSGKLPVTVKNTLRNQTVKVRLSVVSENSAKLRLGRLEPEEAVIELRPGEQVQRWIPAKASGNGNFKVFLRLEVPNAAGRTYGDRVTLTVRTTGYGRLALLITGGALAVLFVGVGVRAIRARRRRKAEAAGDGSTGMGPAATGEPGNGFPGPGFPGSDTAPPGARPWTGAAAPATGTDSSASAAGSGLSGPTWHAAPTGPGPGPASGPRSATGPGSAAWPGATSGAGAATRPGTAAGPGTATGPGATSGAGTTSGPEAATGAGTASGAGLP</sequence>
<keyword evidence="3" id="KW-0732">Signal</keyword>
<dbReference type="AlphaFoldDB" id="A0A4R5AQC6"/>
<feature type="chain" id="PRO_5039035947" evidence="3">
    <location>
        <begin position="27"/>
        <end position="868"/>
    </location>
</feature>
<proteinExistence type="predicted"/>
<feature type="non-terminal residue" evidence="4">
    <location>
        <position position="868"/>
    </location>
</feature>
<keyword evidence="2" id="KW-1133">Transmembrane helix</keyword>
<feature type="compositionally biased region" description="Low complexity" evidence="1">
    <location>
        <begin position="846"/>
        <end position="860"/>
    </location>
</feature>
<feature type="compositionally biased region" description="Basic and acidic residues" evidence="1">
    <location>
        <begin position="57"/>
        <end position="66"/>
    </location>
</feature>
<feature type="compositionally biased region" description="Low complexity" evidence="1">
    <location>
        <begin position="752"/>
        <end position="795"/>
    </location>
</feature>
<feature type="compositionally biased region" description="Low complexity" evidence="1">
    <location>
        <begin position="36"/>
        <end position="56"/>
    </location>
</feature>
<reference evidence="4 5" key="1">
    <citation type="submission" date="2019-03" db="EMBL/GenBank/DDBJ databases">
        <title>Draft genome sequences of novel Actinobacteria.</title>
        <authorList>
            <person name="Sahin N."/>
            <person name="Ay H."/>
            <person name="Saygin H."/>
        </authorList>
    </citation>
    <scope>NUCLEOTIDE SEQUENCE [LARGE SCALE GENOMIC DNA]</scope>
    <source>
        <strain evidence="4 5">H3C3</strain>
    </source>
</reference>
<dbReference type="EMBL" id="SMKU01000265">
    <property type="protein sequence ID" value="TDD73254.1"/>
    <property type="molecule type" value="Genomic_DNA"/>
</dbReference>
<evidence type="ECO:0000313" key="4">
    <source>
        <dbReference type="EMBL" id="TDD73254.1"/>
    </source>
</evidence>
<keyword evidence="5" id="KW-1185">Reference proteome</keyword>
<keyword evidence="2" id="KW-0812">Transmembrane</keyword>
<evidence type="ECO:0000256" key="1">
    <source>
        <dbReference type="SAM" id="MobiDB-lite"/>
    </source>
</evidence>
<feature type="region of interest" description="Disordered" evidence="1">
    <location>
        <begin position="721"/>
        <end position="868"/>
    </location>
</feature>
<dbReference type="Proteomes" id="UP000294513">
    <property type="component" value="Unassembled WGS sequence"/>
</dbReference>
<accession>A0A4R5AQC6</accession>
<dbReference type="OrthoDB" id="3797035at2"/>
<evidence type="ECO:0000313" key="5">
    <source>
        <dbReference type="Proteomes" id="UP000294513"/>
    </source>
</evidence>
<evidence type="ECO:0000256" key="2">
    <source>
        <dbReference type="SAM" id="Phobius"/>
    </source>
</evidence>
<gene>
    <name evidence="4" type="ORF">E1298_34435</name>
</gene>
<feature type="transmembrane region" description="Helical" evidence="2">
    <location>
        <begin position="692"/>
        <end position="713"/>
    </location>
</feature>
<dbReference type="InterPro" id="IPR046112">
    <property type="entry name" value="DUF6049"/>
</dbReference>
<protein>
    <submittedName>
        <fullName evidence="4">Uncharacterized protein</fullName>
    </submittedName>
</protein>
<feature type="compositionally biased region" description="Low complexity" evidence="1">
    <location>
        <begin position="803"/>
        <end position="836"/>
    </location>
</feature>
<dbReference type="Pfam" id="PF19516">
    <property type="entry name" value="DUF6049"/>
    <property type="match status" value="1"/>
</dbReference>
<organism evidence="4 5">
    <name type="scientific">Actinomadura rubrisoli</name>
    <dbReference type="NCBI Taxonomy" id="2530368"/>
    <lineage>
        <taxon>Bacteria</taxon>
        <taxon>Bacillati</taxon>
        <taxon>Actinomycetota</taxon>
        <taxon>Actinomycetes</taxon>
        <taxon>Streptosporangiales</taxon>
        <taxon>Thermomonosporaceae</taxon>
        <taxon>Actinomadura</taxon>
    </lineage>
</organism>
<feature type="region of interest" description="Disordered" evidence="1">
    <location>
        <begin position="25"/>
        <end position="69"/>
    </location>
</feature>